<reference evidence="4 5" key="1">
    <citation type="submission" date="2016-10" db="EMBL/GenBank/DDBJ databases">
        <authorList>
            <person name="de Groot N.N."/>
        </authorList>
    </citation>
    <scope>NUCLEOTIDE SEQUENCE [LARGE SCALE GENOMIC DNA]</scope>
    <source>
        <strain evidence="4 5">CGMCC 4.2022</strain>
    </source>
</reference>
<dbReference type="PIRSF" id="PIRSF006305">
    <property type="entry name" value="Maf"/>
    <property type="match status" value="1"/>
</dbReference>
<keyword evidence="3" id="KW-0963">Cytoplasm</keyword>
<evidence type="ECO:0000256" key="3">
    <source>
        <dbReference type="HAMAP-Rule" id="MF_00528"/>
    </source>
</evidence>
<comment type="caution">
    <text evidence="3">Lacks conserved residue(s) required for the propagation of feature annotation.</text>
</comment>
<comment type="function">
    <text evidence="3">Nucleoside triphosphate pyrophosphatase. May have a dual role in cell division arrest and in preventing the incorporation of modified nucleotides into cellular nucleic acids.</text>
</comment>
<feature type="active site" description="Proton acceptor" evidence="3">
    <location>
        <position position="87"/>
    </location>
</feature>
<keyword evidence="2 3" id="KW-0378">Hydrolase</keyword>
<dbReference type="SUPFAM" id="SSF52972">
    <property type="entry name" value="ITPase-like"/>
    <property type="match status" value="1"/>
</dbReference>
<evidence type="ECO:0000313" key="4">
    <source>
        <dbReference type="EMBL" id="SDN32932.1"/>
    </source>
</evidence>
<dbReference type="InterPro" id="IPR003697">
    <property type="entry name" value="Maf-like"/>
</dbReference>
<dbReference type="Pfam" id="PF02545">
    <property type="entry name" value="Maf"/>
    <property type="match status" value="1"/>
</dbReference>
<gene>
    <name evidence="4" type="ORF">SAMN05216259_103547</name>
</gene>
<comment type="cofactor">
    <cofactor evidence="1 3">
        <name>a divalent metal cation</name>
        <dbReference type="ChEBI" id="CHEBI:60240"/>
    </cofactor>
</comment>
<dbReference type="OrthoDB" id="3527985at2"/>
<comment type="catalytic activity">
    <reaction evidence="3">
        <text>a 2'-deoxyribonucleoside 5'-triphosphate + H2O = a 2'-deoxyribonucleoside 5'-phosphate + diphosphate + H(+)</text>
        <dbReference type="Rhea" id="RHEA:44644"/>
        <dbReference type="ChEBI" id="CHEBI:15377"/>
        <dbReference type="ChEBI" id="CHEBI:15378"/>
        <dbReference type="ChEBI" id="CHEBI:33019"/>
        <dbReference type="ChEBI" id="CHEBI:61560"/>
        <dbReference type="ChEBI" id="CHEBI:65317"/>
        <dbReference type="EC" id="3.6.1.9"/>
    </reaction>
</comment>
<sequence length="218" mass="22184">MTPPPTPPAAAAVPARSLVLASASPARLGLLRQAGIEPLVLVSGVDEEAISAPTPAELALVLATAKAEAVVASGRLPDGQPLVIGCDSVLDLDGQALGKPADAEEATARWKAMRGRSGVLRTGHCVIDTATGRRASATASTTVRFGSPDDDEIAAYVASGEPLHVAGAFTLDGRSAPFVDGIEGDPGNVIGLSLPLLRTLLADLSVRITDLWNRESAA</sequence>
<dbReference type="GO" id="GO:0005737">
    <property type="term" value="C:cytoplasm"/>
    <property type="evidence" value="ECO:0007669"/>
    <property type="project" value="UniProtKB-SubCell"/>
</dbReference>
<name>A0A1H0AH56_9ACTN</name>
<evidence type="ECO:0000313" key="5">
    <source>
        <dbReference type="Proteomes" id="UP000199341"/>
    </source>
</evidence>
<dbReference type="NCBIfam" id="TIGR00172">
    <property type="entry name" value="maf"/>
    <property type="match status" value="1"/>
</dbReference>
<keyword evidence="5" id="KW-1185">Reference proteome</keyword>
<dbReference type="GO" id="GO:0047429">
    <property type="term" value="F:nucleoside triphosphate diphosphatase activity"/>
    <property type="evidence" value="ECO:0007669"/>
    <property type="project" value="UniProtKB-EC"/>
</dbReference>
<dbReference type="CDD" id="cd00555">
    <property type="entry name" value="Maf"/>
    <property type="match status" value="1"/>
</dbReference>
<dbReference type="PANTHER" id="PTHR43213">
    <property type="entry name" value="BIFUNCTIONAL DTTP/UTP PYROPHOSPHATASE/METHYLTRANSFERASE PROTEIN-RELATED"/>
    <property type="match status" value="1"/>
</dbReference>
<dbReference type="GO" id="GO:0009117">
    <property type="term" value="P:nucleotide metabolic process"/>
    <property type="evidence" value="ECO:0007669"/>
    <property type="project" value="UniProtKB-KW"/>
</dbReference>
<dbReference type="Gene3D" id="3.90.950.10">
    <property type="match status" value="1"/>
</dbReference>
<dbReference type="HAMAP" id="MF_00528">
    <property type="entry name" value="Maf"/>
    <property type="match status" value="1"/>
</dbReference>
<dbReference type="EC" id="3.6.1.9" evidence="3"/>
<evidence type="ECO:0000256" key="1">
    <source>
        <dbReference type="ARBA" id="ARBA00001968"/>
    </source>
</evidence>
<dbReference type="InterPro" id="IPR029001">
    <property type="entry name" value="ITPase-like_fam"/>
</dbReference>
<proteinExistence type="inferred from homology"/>
<dbReference type="EMBL" id="FNIE01000003">
    <property type="protein sequence ID" value="SDN32932.1"/>
    <property type="molecule type" value="Genomic_DNA"/>
</dbReference>
<evidence type="ECO:0000256" key="2">
    <source>
        <dbReference type="ARBA" id="ARBA00022801"/>
    </source>
</evidence>
<dbReference type="PANTHER" id="PTHR43213:SF5">
    <property type="entry name" value="BIFUNCTIONAL DTTP_UTP PYROPHOSPHATASE_METHYLTRANSFERASE PROTEIN-RELATED"/>
    <property type="match status" value="1"/>
</dbReference>
<keyword evidence="3" id="KW-0546">Nucleotide metabolism</keyword>
<dbReference type="AlphaFoldDB" id="A0A1H0AH56"/>
<organism evidence="4 5">
    <name type="scientific">Actinacidiphila guanduensis</name>
    <dbReference type="NCBI Taxonomy" id="310781"/>
    <lineage>
        <taxon>Bacteria</taxon>
        <taxon>Bacillati</taxon>
        <taxon>Actinomycetota</taxon>
        <taxon>Actinomycetes</taxon>
        <taxon>Kitasatosporales</taxon>
        <taxon>Streptomycetaceae</taxon>
        <taxon>Actinacidiphila</taxon>
    </lineage>
</organism>
<dbReference type="STRING" id="310781.SAMN05216259_103547"/>
<comment type="subcellular location">
    <subcellularLocation>
        <location evidence="3">Cytoplasm</location>
    </subcellularLocation>
</comment>
<dbReference type="RefSeq" id="WP_093783751.1">
    <property type="nucleotide sequence ID" value="NZ_FNIE01000003.1"/>
</dbReference>
<comment type="similarity">
    <text evidence="3">Belongs to the Maf family.</text>
</comment>
<comment type="catalytic activity">
    <reaction evidence="3">
        <text>a ribonucleoside 5'-triphosphate + H2O = a ribonucleoside 5'-phosphate + diphosphate + H(+)</text>
        <dbReference type="Rhea" id="RHEA:23996"/>
        <dbReference type="ChEBI" id="CHEBI:15377"/>
        <dbReference type="ChEBI" id="CHEBI:15378"/>
        <dbReference type="ChEBI" id="CHEBI:33019"/>
        <dbReference type="ChEBI" id="CHEBI:58043"/>
        <dbReference type="ChEBI" id="CHEBI:61557"/>
        <dbReference type="EC" id="3.6.1.9"/>
    </reaction>
</comment>
<protein>
    <recommendedName>
        <fullName evidence="3">Nucleoside triphosphate pyrophosphatase</fullName>
        <ecNumber evidence="3">3.6.1.9</ecNumber>
    </recommendedName>
    <alternativeName>
        <fullName evidence="3">Nucleotide pyrophosphatase</fullName>
        <shortName evidence="3">Nucleotide PPase</shortName>
    </alternativeName>
</protein>
<accession>A0A1H0AH56</accession>
<dbReference type="Proteomes" id="UP000199341">
    <property type="component" value="Unassembled WGS sequence"/>
</dbReference>